<keyword evidence="4" id="KW-1185">Reference proteome</keyword>
<sequence length="221" mass="23774">MSDDSFFREVSSELRQDKAKDLWKRFGPIMIGGAAAIVIATAAYVAWDHWSTNRANVSGDIYLQALSQAREGQTEEAKASLAQLEADGYGAYPVLARMRAATLLAQSGDYAGAIAGFDSVAADTSVPLSIREMARLRAALVLVDHGSYADVAQRVETLTSDTNTLRHSAREALALSAWGEGRFADAATLFTQITEDEATPLNLRRRAELMSELIRGSGSAS</sequence>
<dbReference type="Proteomes" id="UP000601789">
    <property type="component" value="Unassembled WGS sequence"/>
</dbReference>
<organism evidence="3 4">
    <name type="scientific">Aquamicrobium zhengzhouense</name>
    <dbReference type="NCBI Taxonomy" id="2781738"/>
    <lineage>
        <taxon>Bacteria</taxon>
        <taxon>Pseudomonadati</taxon>
        <taxon>Pseudomonadota</taxon>
        <taxon>Alphaproteobacteria</taxon>
        <taxon>Hyphomicrobiales</taxon>
        <taxon>Phyllobacteriaceae</taxon>
        <taxon>Aquamicrobium</taxon>
    </lineage>
</organism>
<feature type="transmembrane region" description="Helical" evidence="1">
    <location>
        <begin position="26"/>
        <end position="47"/>
    </location>
</feature>
<keyword evidence="1" id="KW-0812">Transmembrane</keyword>
<evidence type="ECO:0000313" key="3">
    <source>
        <dbReference type="EMBL" id="MBI1621936.1"/>
    </source>
</evidence>
<keyword evidence="1" id="KW-1133">Transmembrane helix</keyword>
<dbReference type="RefSeq" id="WP_198477479.1">
    <property type="nucleotide sequence ID" value="NZ_JADGMQ010000012.1"/>
</dbReference>
<protein>
    <submittedName>
        <fullName evidence="3">Tetratricopeptide repeat protein</fullName>
    </submittedName>
</protein>
<dbReference type="EMBL" id="JADGMQ010000012">
    <property type="protein sequence ID" value="MBI1621936.1"/>
    <property type="molecule type" value="Genomic_DNA"/>
</dbReference>
<proteinExistence type="predicted"/>
<evidence type="ECO:0000313" key="4">
    <source>
        <dbReference type="Proteomes" id="UP000601789"/>
    </source>
</evidence>
<evidence type="ECO:0000256" key="1">
    <source>
        <dbReference type="SAM" id="Phobius"/>
    </source>
</evidence>
<dbReference type="Pfam" id="PF09976">
    <property type="entry name" value="TPR_21"/>
    <property type="match status" value="1"/>
</dbReference>
<keyword evidence="1" id="KW-0472">Membrane</keyword>
<reference evidence="3 4" key="1">
    <citation type="submission" date="2020-10" db="EMBL/GenBank/DDBJ databases">
        <title>Aquamicrobium zhengzhouensis sp. nov., a exopolysaccharide producing bacterium isolated from farmland soil.</title>
        <authorList>
            <person name="Wang X."/>
        </authorList>
    </citation>
    <scope>NUCLEOTIDE SEQUENCE [LARGE SCALE GENOMIC DNA]</scope>
    <source>
        <strain evidence="4">cd-1</strain>
    </source>
</reference>
<accession>A0ABS0SFA0</accession>
<name>A0ABS0SFA0_9HYPH</name>
<evidence type="ECO:0000259" key="2">
    <source>
        <dbReference type="Pfam" id="PF09976"/>
    </source>
</evidence>
<feature type="domain" description="Ancillary SecYEG translocon subunit/Cell division coordinator CpoB TPR" evidence="2">
    <location>
        <begin position="20"/>
        <end position="159"/>
    </location>
</feature>
<gene>
    <name evidence="3" type="ORF">IOD40_14840</name>
</gene>
<comment type="caution">
    <text evidence="3">The sequence shown here is derived from an EMBL/GenBank/DDBJ whole genome shotgun (WGS) entry which is preliminary data.</text>
</comment>
<dbReference type="InterPro" id="IPR018704">
    <property type="entry name" value="SecYEG/CpoB_TPR"/>
</dbReference>